<dbReference type="Gene3D" id="3.40.190.10">
    <property type="entry name" value="Periplasmic binding protein-like II"/>
    <property type="match status" value="2"/>
</dbReference>
<dbReference type="PRINTS" id="PR00039">
    <property type="entry name" value="HTHLYSR"/>
</dbReference>
<organism evidence="6 7">
    <name type="scientific">Solemya velesiana gill symbiont</name>
    <dbReference type="NCBI Taxonomy" id="1918948"/>
    <lineage>
        <taxon>Bacteria</taxon>
        <taxon>Pseudomonadati</taxon>
        <taxon>Pseudomonadota</taxon>
        <taxon>Gammaproteobacteria</taxon>
        <taxon>sulfur-oxidizing symbionts</taxon>
    </lineage>
</organism>
<name>A0A1T2KV11_9GAMM</name>
<dbReference type="Proteomes" id="UP000190896">
    <property type="component" value="Unassembled WGS sequence"/>
</dbReference>
<dbReference type="Pfam" id="PF03466">
    <property type="entry name" value="LysR_substrate"/>
    <property type="match status" value="1"/>
</dbReference>
<dbReference type="InterPro" id="IPR005119">
    <property type="entry name" value="LysR_subst-bd"/>
</dbReference>
<proteinExistence type="inferred from homology"/>
<evidence type="ECO:0000259" key="5">
    <source>
        <dbReference type="PROSITE" id="PS50931"/>
    </source>
</evidence>
<dbReference type="InterPro" id="IPR036388">
    <property type="entry name" value="WH-like_DNA-bd_sf"/>
</dbReference>
<dbReference type="RefSeq" id="WP_078486658.1">
    <property type="nucleotide sequence ID" value="NZ_MPRJ01000028.1"/>
</dbReference>
<evidence type="ECO:0000256" key="4">
    <source>
        <dbReference type="ARBA" id="ARBA00023163"/>
    </source>
</evidence>
<dbReference type="Gene3D" id="1.10.10.10">
    <property type="entry name" value="Winged helix-like DNA-binding domain superfamily/Winged helix DNA-binding domain"/>
    <property type="match status" value="1"/>
</dbReference>
<gene>
    <name evidence="6" type="ORF">BOW51_05735</name>
</gene>
<dbReference type="SUPFAM" id="SSF53850">
    <property type="entry name" value="Periplasmic binding protein-like II"/>
    <property type="match status" value="1"/>
</dbReference>
<feature type="domain" description="HTH lysR-type" evidence="5">
    <location>
        <begin position="5"/>
        <end position="62"/>
    </location>
</feature>
<dbReference type="PANTHER" id="PTHR30579">
    <property type="entry name" value="TRANSCRIPTIONAL REGULATOR"/>
    <property type="match status" value="1"/>
</dbReference>
<dbReference type="InterPro" id="IPR050176">
    <property type="entry name" value="LTTR"/>
</dbReference>
<evidence type="ECO:0000256" key="1">
    <source>
        <dbReference type="ARBA" id="ARBA00009437"/>
    </source>
</evidence>
<dbReference type="PANTHER" id="PTHR30579:SF7">
    <property type="entry name" value="HTH-TYPE TRANSCRIPTIONAL REGULATOR LRHA-RELATED"/>
    <property type="match status" value="1"/>
</dbReference>
<comment type="similarity">
    <text evidence="1">Belongs to the LysR transcriptional regulatory family.</text>
</comment>
<keyword evidence="7" id="KW-1185">Reference proteome</keyword>
<dbReference type="InterPro" id="IPR000847">
    <property type="entry name" value="LysR_HTH_N"/>
</dbReference>
<accession>A0A1T2KV11</accession>
<evidence type="ECO:0000256" key="2">
    <source>
        <dbReference type="ARBA" id="ARBA00023015"/>
    </source>
</evidence>
<sequence length="285" mass="31764">MRHDIDTDLLRTLVAIVDAGGFTRASQIVHRSQSAVSMQMKKLEELVGHPLFEKSGRGSTLTVDGEMLLGYARRILKLHDEMLSTVSQPRMICSVCVGIPDDYMATYIPGILIKFASAYPQVQVEVLCEPSEWLINRLRRGEIDLGVFTEMPGSVTGEVLRRESAVWVTSKYHTAHEQEPLPLTLFQKGCKIRNVALKALDRIGKLYRIAYSSPSISGIESIVGAGLGVTVLVRSILKENMRELTAQEGFPDLPESFITLHRSDKDKSPVIDSLSDYIRDGFRSE</sequence>
<dbReference type="PROSITE" id="PS50931">
    <property type="entry name" value="HTH_LYSR"/>
    <property type="match status" value="1"/>
</dbReference>
<dbReference type="EMBL" id="MPRJ01000028">
    <property type="protein sequence ID" value="OOZ36708.1"/>
    <property type="molecule type" value="Genomic_DNA"/>
</dbReference>
<reference evidence="6 7" key="1">
    <citation type="submission" date="2016-11" db="EMBL/GenBank/DDBJ databases">
        <title>Mixed transmission modes and dynamic genome evolution in an obligate animal-bacterial symbiosis.</title>
        <authorList>
            <person name="Russell S.L."/>
            <person name="Corbett-Detig R.B."/>
            <person name="Cavanaugh C.M."/>
        </authorList>
    </citation>
    <scope>NUCLEOTIDE SEQUENCE [LARGE SCALE GENOMIC DNA]</scope>
    <source>
        <strain evidence="6">Se-Cadez</strain>
    </source>
</reference>
<protein>
    <recommendedName>
        <fullName evidence="5">HTH lysR-type domain-containing protein</fullName>
    </recommendedName>
</protein>
<dbReference type="SUPFAM" id="SSF46785">
    <property type="entry name" value="Winged helix' DNA-binding domain"/>
    <property type="match status" value="1"/>
</dbReference>
<dbReference type="InterPro" id="IPR036390">
    <property type="entry name" value="WH_DNA-bd_sf"/>
</dbReference>
<keyword evidence="4" id="KW-0804">Transcription</keyword>
<keyword evidence="2" id="KW-0805">Transcription regulation</keyword>
<dbReference type="Pfam" id="PF00126">
    <property type="entry name" value="HTH_1"/>
    <property type="match status" value="1"/>
</dbReference>
<keyword evidence="3" id="KW-0238">DNA-binding</keyword>
<dbReference type="GO" id="GO:0003700">
    <property type="term" value="F:DNA-binding transcription factor activity"/>
    <property type="evidence" value="ECO:0007669"/>
    <property type="project" value="InterPro"/>
</dbReference>
<dbReference type="AlphaFoldDB" id="A0A1T2KV11"/>
<dbReference type="OrthoDB" id="5723059at2"/>
<comment type="caution">
    <text evidence="6">The sequence shown here is derived from an EMBL/GenBank/DDBJ whole genome shotgun (WGS) entry which is preliminary data.</text>
</comment>
<evidence type="ECO:0000256" key="3">
    <source>
        <dbReference type="ARBA" id="ARBA00023125"/>
    </source>
</evidence>
<evidence type="ECO:0000313" key="6">
    <source>
        <dbReference type="EMBL" id="OOZ36708.1"/>
    </source>
</evidence>
<dbReference type="GO" id="GO:0003677">
    <property type="term" value="F:DNA binding"/>
    <property type="evidence" value="ECO:0007669"/>
    <property type="project" value="UniProtKB-KW"/>
</dbReference>
<evidence type="ECO:0000313" key="7">
    <source>
        <dbReference type="Proteomes" id="UP000190896"/>
    </source>
</evidence>